<dbReference type="Proteomes" id="UP000479132">
    <property type="component" value="Unassembled WGS sequence"/>
</dbReference>
<dbReference type="Gene3D" id="2.40.170.20">
    <property type="entry name" value="TonB-dependent receptor, beta-barrel domain"/>
    <property type="match status" value="1"/>
</dbReference>
<evidence type="ECO:0000313" key="4">
    <source>
        <dbReference type="EMBL" id="NGP89952.1"/>
    </source>
</evidence>
<comment type="subcellular location">
    <subcellularLocation>
        <location evidence="1">Cell outer membrane</location>
    </subcellularLocation>
</comment>
<dbReference type="GO" id="GO:0009279">
    <property type="term" value="C:cell outer membrane"/>
    <property type="evidence" value="ECO:0007669"/>
    <property type="project" value="UniProtKB-SubCell"/>
</dbReference>
<dbReference type="SUPFAM" id="SSF56935">
    <property type="entry name" value="Porins"/>
    <property type="match status" value="1"/>
</dbReference>
<keyword evidence="2" id="KW-0472">Membrane</keyword>
<keyword evidence="3" id="KW-0998">Cell outer membrane</keyword>
<evidence type="ECO:0000313" key="5">
    <source>
        <dbReference type="Proteomes" id="UP000479132"/>
    </source>
</evidence>
<keyword evidence="5" id="KW-1185">Reference proteome</keyword>
<dbReference type="InterPro" id="IPR036942">
    <property type="entry name" value="Beta-barrel_TonB_sf"/>
</dbReference>
<dbReference type="EMBL" id="JAALLS010000028">
    <property type="protein sequence ID" value="NGP89952.1"/>
    <property type="molecule type" value="Genomic_DNA"/>
</dbReference>
<dbReference type="RefSeq" id="WP_165271180.1">
    <property type="nucleotide sequence ID" value="NZ_JAALLS010000028.1"/>
</dbReference>
<proteinExistence type="predicted"/>
<dbReference type="Pfam" id="PF14121">
    <property type="entry name" value="Porin_10"/>
    <property type="match status" value="1"/>
</dbReference>
<gene>
    <name evidence="4" type="ORF">G3569_16450</name>
</gene>
<evidence type="ECO:0000256" key="1">
    <source>
        <dbReference type="ARBA" id="ARBA00004442"/>
    </source>
</evidence>
<reference evidence="4 5" key="1">
    <citation type="submission" date="2020-02" db="EMBL/GenBank/DDBJ databases">
        <title>Aliifodinibius halophilus 2W32, complete genome.</title>
        <authorList>
            <person name="Li Y."/>
            <person name="Wu S."/>
        </authorList>
    </citation>
    <scope>NUCLEOTIDE SEQUENCE [LARGE SCALE GENOMIC DNA]</scope>
    <source>
        <strain evidence="4 5">2W32</strain>
    </source>
</reference>
<evidence type="ECO:0000256" key="3">
    <source>
        <dbReference type="ARBA" id="ARBA00023237"/>
    </source>
</evidence>
<protein>
    <submittedName>
        <fullName evidence="4">Putative porin</fullName>
    </submittedName>
</protein>
<evidence type="ECO:0000256" key="2">
    <source>
        <dbReference type="ARBA" id="ARBA00023136"/>
    </source>
</evidence>
<dbReference type="AlphaFoldDB" id="A0A6M1TIS7"/>
<comment type="caution">
    <text evidence="4">The sequence shown here is derived from an EMBL/GenBank/DDBJ whole genome shotgun (WGS) entry which is preliminary data.</text>
</comment>
<sequence>MRTIRFTYITLILVLGAFNFAIGQTNTLTTNLTNIDSVAIDSTVLQLAPVRGTTDTAAKNKKEPFTVQPWEFRAPIGATVTETDSTLRWQIWPDWTYKLNRDPGVISYRMGTGIRTNAVQHNAHEPRHQQLYWEGVLLNDPVSGALNWSLIPQHKIGTVYQQDLGTQNRKTYYLRQYYLNKPLSRLIYSESKFSKRDLEFEVSHNISRRMNVELSYWDRRTGGEYPNSKITGRQIFSKVSYHLSEDRYLKLNYVNNNYDIGMPFGYGISDLRLFNFDRFSATATQNSASSTNKSSLLSLNFYQRKADSSVTKDNLRAGIYYRGNERSLSQNTDTTSYKVSSVGAMAKKWWTLGGFTLETSADIKQFFNKSSNEGSLTASNWTLLNTEGRISLDFTPLIDLKGGGNFKVRSDGFQSYRLNASSDISLAGITLTPGASSGTVMPTPQQLYWSSKSYEGNSGLKSEKVQEVRGTLSYQFNPETQIGVRGQYKDITDGIMAVDSTFTNVGGYSSQSATFFFNWDLTHFEFNGSATIHRFADSYLKPDNKIPMNPSERVWLKGGAYWKGYLFDRATYVKAGVSGMMAPFRYQADHYNPELDSWQPVSQDQLLPIFNRLDVDVTARVRSIMFLLRWQNVLDDVSQLGYFETAQYPMSQRRFIFGVRALFRN</sequence>
<dbReference type="InterPro" id="IPR025631">
    <property type="entry name" value="Porin_10"/>
</dbReference>
<accession>A0A6M1TIS7</accession>
<organism evidence="4 5">
    <name type="scientific">Fodinibius halophilus</name>
    <dbReference type="NCBI Taxonomy" id="1736908"/>
    <lineage>
        <taxon>Bacteria</taxon>
        <taxon>Pseudomonadati</taxon>
        <taxon>Balneolota</taxon>
        <taxon>Balneolia</taxon>
        <taxon>Balneolales</taxon>
        <taxon>Balneolaceae</taxon>
        <taxon>Fodinibius</taxon>
    </lineage>
</organism>
<name>A0A6M1TIS7_9BACT</name>